<reference evidence="2" key="1">
    <citation type="submission" date="2007-07" db="EMBL/GenBank/DDBJ databases">
        <title>Complete genome sequence of Campylobacter hominis ATCC BAA-381, a commensal isolated from the human gastrointestinal tract.</title>
        <authorList>
            <person name="Fouts D.E."/>
            <person name="Mongodin E.F."/>
            <person name="Puiu D."/>
            <person name="Sebastian Y."/>
            <person name="Miller W.G."/>
            <person name="Mandrell R.E."/>
            <person name="Nelson K.E."/>
        </authorList>
    </citation>
    <scope>NUCLEOTIDE SEQUENCE [LARGE SCALE GENOMIC DNA]</scope>
    <source>
        <strain evidence="2">ATCC BAA-381 / LMG 19568 / NCTC 13146 / CH001A</strain>
    </source>
</reference>
<gene>
    <name evidence="1" type="ordered locus">CHAB381_0888</name>
</gene>
<protein>
    <submittedName>
        <fullName evidence="1">Uncharacterized protein</fullName>
    </submittedName>
</protein>
<organism evidence="1 2">
    <name type="scientific">Campylobacter hominis (strain ATCC BAA-381 / DSM 21671 / CCUG 45161 / LMG 19568 / NCTC 13146 / CH001A)</name>
    <dbReference type="NCBI Taxonomy" id="360107"/>
    <lineage>
        <taxon>Bacteria</taxon>
        <taxon>Pseudomonadati</taxon>
        <taxon>Campylobacterota</taxon>
        <taxon>Epsilonproteobacteria</taxon>
        <taxon>Campylobacterales</taxon>
        <taxon>Campylobacteraceae</taxon>
        <taxon>Campylobacter</taxon>
    </lineage>
</organism>
<dbReference type="KEGG" id="cha:CHAB381_0888"/>
<proteinExistence type="predicted"/>
<accession>A7I1Q9</accession>
<dbReference type="EMBL" id="CP000776">
    <property type="protein sequence ID" value="ABS52464.1"/>
    <property type="molecule type" value="Genomic_DNA"/>
</dbReference>
<keyword evidence="2" id="KW-1185">Reference proteome</keyword>
<dbReference type="STRING" id="360107.CHAB381_0888"/>
<evidence type="ECO:0000313" key="2">
    <source>
        <dbReference type="Proteomes" id="UP000002407"/>
    </source>
</evidence>
<dbReference type="Proteomes" id="UP000002407">
    <property type="component" value="Chromosome"/>
</dbReference>
<sequence length="44" mass="5203">MQGAIFKALCFFNNRKSVLKNLIFKLKNSFKCSLFDFYDLSTNF</sequence>
<name>A7I1Q9_CAMHC</name>
<dbReference type="AlphaFoldDB" id="A7I1Q9"/>
<dbReference type="HOGENOM" id="CLU_3213712_0_0_7"/>
<evidence type="ECO:0000313" key="1">
    <source>
        <dbReference type="EMBL" id="ABS52464.1"/>
    </source>
</evidence>